<keyword evidence="2" id="KW-1185">Reference proteome</keyword>
<dbReference type="Proteomes" id="UP001157502">
    <property type="component" value="Chromosome 22"/>
</dbReference>
<evidence type="ECO:0000313" key="2">
    <source>
        <dbReference type="Proteomes" id="UP001157502"/>
    </source>
</evidence>
<gene>
    <name evidence="1" type="ORF">DPEC_G00255690</name>
</gene>
<accession>A0ACC2FUM0</accession>
<name>A0ACC2FUM0_DALPE</name>
<dbReference type="EMBL" id="CM055749">
    <property type="protein sequence ID" value="KAJ7995032.1"/>
    <property type="molecule type" value="Genomic_DNA"/>
</dbReference>
<proteinExistence type="predicted"/>
<sequence length="100" mass="11640">MFHACSAPVSYLQTKYNRLNYRQRTQLSWTMEELLSGKKLVSEEEYLFGLALDPTSYPLQLRRWPTPRLQSQQQFLKNPHNIFGWGPQGAVEEAERGAPL</sequence>
<organism evidence="1 2">
    <name type="scientific">Dallia pectoralis</name>
    <name type="common">Alaska blackfish</name>
    <dbReference type="NCBI Taxonomy" id="75939"/>
    <lineage>
        <taxon>Eukaryota</taxon>
        <taxon>Metazoa</taxon>
        <taxon>Chordata</taxon>
        <taxon>Craniata</taxon>
        <taxon>Vertebrata</taxon>
        <taxon>Euteleostomi</taxon>
        <taxon>Actinopterygii</taxon>
        <taxon>Neopterygii</taxon>
        <taxon>Teleostei</taxon>
        <taxon>Protacanthopterygii</taxon>
        <taxon>Esociformes</taxon>
        <taxon>Umbridae</taxon>
        <taxon>Dallia</taxon>
    </lineage>
</organism>
<comment type="caution">
    <text evidence="1">The sequence shown here is derived from an EMBL/GenBank/DDBJ whole genome shotgun (WGS) entry which is preliminary data.</text>
</comment>
<protein>
    <submittedName>
        <fullName evidence="1">Uncharacterized protein</fullName>
    </submittedName>
</protein>
<reference evidence="1" key="1">
    <citation type="submission" date="2021-05" db="EMBL/GenBank/DDBJ databases">
        <authorList>
            <person name="Pan Q."/>
            <person name="Jouanno E."/>
            <person name="Zahm M."/>
            <person name="Klopp C."/>
            <person name="Cabau C."/>
            <person name="Louis A."/>
            <person name="Berthelot C."/>
            <person name="Parey E."/>
            <person name="Roest Crollius H."/>
            <person name="Montfort J."/>
            <person name="Robinson-Rechavi M."/>
            <person name="Bouchez O."/>
            <person name="Lampietro C."/>
            <person name="Lopez Roques C."/>
            <person name="Donnadieu C."/>
            <person name="Postlethwait J."/>
            <person name="Bobe J."/>
            <person name="Dillon D."/>
            <person name="Chandos A."/>
            <person name="von Hippel F."/>
            <person name="Guiguen Y."/>
        </authorList>
    </citation>
    <scope>NUCLEOTIDE SEQUENCE</scope>
    <source>
        <strain evidence="1">YG-Jan2019</strain>
    </source>
</reference>
<evidence type="ECO:0000313" key="1">
    <source>
        <dbReference type="EMBL" id="KAJ7995032.1"/>
    </source>
</evidence>